<dbReference type="SUPFAM" id="SSF53448">
    <property type="entry name" value="Nucleotide-diphospho-sugar transferases"/>
    <property type="match status" value="1"/>
</dbReference>
<sequence>MISIVCVYNNEEVLNDFLIKSLKNQSVNYELILMDNTTGNFSSAASALNKGGKKAKGKYIMFVHQDIDLESSEWLEDTEKTLDSLENLGIAGVAGIAKWDEDVTSNITHDIPPERVSERVINSPVEVQTLDECLFIIPRSVFEILKFDEAVCDDWHLYSVDYSLSIKKRGYNVYVIPSNLYHRSPGDSLSDKYEISLKKLLKKHRNNYNAIFTTMGKWVTIYPLNVQARLPWLKDKTMKLYKRIEK</sequence>
<evidence type="ECO:0000313" key="2">
    <source>
        <dbReference type="EMBL" id="SCG85552.1"/>
    </source>
</evidence>
<dbReference type="GeneID" id="30411840"/>
<dbReference type="InterPro" id="IPR029044">
    <property type="entry name" value="Nucleotide-diphossugar_trans"/>
</dbReference>
<keyword evidence="3" id="KW-1185">Reference proteome</keyword>
<name>A0A1D3L1K3_9EURY</name>
<organism evidence="2 3">
    <name type="scientific">Methanobacterium congolense</name>
    <dbReference type="NCBI Taxonomy" id="118062"/>
    <lineage>
        <taxon>Archaea</taxon>
        <taxon>Methanobacteriati</taxon>
        <taxon>Methanobacteriota</taxon>
        <taxon>Methanomada group</taxon>
        <taxon>Methanobacteria</taxon>
        <taxon>Methanobacteriales</taxon>
        <taxon>Methanobacteriaceae</taxon>
        <taxon>Methanobacterium</taxon>
    </lineage>
</organism>
<dbReference type="GO" id="GO:0016740">
    <property type="term" value="F:transferase activity"/>
    <property type="evidence" value="ECO:0007669"/>
    <property type="project" value="UniProtKB-KW"/>
</dbReference>
<dbReference type="Proteomes" id="UP000094707">
    <property type="component" value="Chromosome I"/>
</dbReference>
<gene>
    <name evidence="2" type="ORF">MCBB_0992</name>
</gene>
<dbReference type="KEGG" id="mcub:MCBB_0992"/>
<dbReference type="RefSeq" id="WP_071906702.1">
    <property type="nucleotide sequence ID" value="NZ_LT607756.1"/>
</dbReference>
<dbReference type="InterPro" id="IPR059123">
    <property type="entry name" value="StrF_dom"/>
</dbReference>
<dbReference type="Pfam" id="PF13712">
    <property type="entry name" value="Glyco_tranf_2_5"/>
    <property type="match status" value="1"/>
</dbReference>
<accession>A0A1D3L1K3</accession>
<protein>
    <submittedName>
        <fullName evidence="2">Family 2 glycosyl transferase</fullName>
    </submittedName>
</protein>
<reference evidence="2 3" key="1">
    <citation type="submission" date="2016-08" db="EMBL/GenBank/DDBJ databases">
        <authorList>
            <person name="Seilhamer J.J."/>
        </authorList>
    </citation>
    <scope>NUCLEOTIDE SEQUENCE [LARGE SCALE GENOMIC DNA]</scope>
    <source>
        <strain evidence="2">Buetzberg</strain>
    </source>
</reference>
<dbReference type="Gene3D" id="3.90.550.10">
    <property type="entry name" value="Spore Coat Polysaccharide Biosynthesis Protein SpsA, Chain A"/>
    <property type="match status" value="1"/>
</dbReference>
<dbReference type="AlphaFoldDB" id="A0A1D3L1K3"/>
<keyword evidence="2" id="KW-0808">Transferase</keyword>
<evidence type="ECO:0000259" key="1">
    <source>
        <dbReference type="Pfam" id="PF13712"/>
    </source>
</evidence>
<dbReference type="STRING" id="118062.MCBB_0992"/>
<dbReference type="OrthoDB" id="81511at2157"/>
<evidence type="ECO:0000313" key="3">
    <source>
        <dbReference type="Proteomes" id="UP000094707"/>
    </source>
</evidence>
<dbReference type="EMBL" id="LT607756">
    <property type="protein sequence ID" value="SCG85552.1"/>
    <property type="molecule type" value="Genomic_DNA"/>
</dbReference>
<dbReference type="PATRIC" id="fig|129848.4.peg.998"/>
<feature type="domain" description="Streptomycin biosynthesis protein StrF" evidence="1">
    <location>
        <begin position="4"/>
        <end position="176"/>
    </location>
</feature>
<proteinExistence type="predicted"/>